<reference evidence="2" key="1">
    <citation type="journal article" date="2019" name="Int. J. Syst. Evol. Microbiol.">
        <title>The Global Catalogue of Microorganisms (GCM) 10K type strain sequencing project: providing services to taxonomists for standard genome sequencing and annotation.</title>
        <authorList>
            <consortium name="The Broad Institute Genomics Platform"/>
            <consortium name="The Broad Institute Genome Sequencing Center for Infectious Disease"/>
            <person name="Wu L."/>
            <person name="Ma J."/>
        </authorList>
    </citation>
    <scope>NUCLEOTIDE SEQUENCE [LARGE SCALE GENOMIC DNA]</scope>
    <source>
        <strain evidence="2">CGMCC 1.15304</strain>
    </source>
</reference>
<protein>
    <submittedName>
        <fullName evidence="1">Uncharacterized protein</fullName>
    </submittedName>
</protein>
<keyword evidence="2" id="KW-1185">Reference proteome</keyword>
<organism evidence="1 2">
    <name type="scientific">Kordiimonas lipolytica</name>
    <dbReference type="NCBI Taxonomy" id="1662421"/>
    <lineage>
        <taxon>Bacteria</taxon>
        <taxon>Pseudomonadati</taxon>
        <taxon>Pseudomonadota</taxon>
        <taxon>Alphaproteobacteria</taxon>
        <taxon>Kordiimonadales</taxon>
        <taxon>Kordiimonadaceae</taxon>
        <taxon>Kordiimonas</taxon>
    </lineage>
</organism>
<accession>A0ABV8UFS3</accession>
<evidence type="ECO:0000313" key="2">
    <source>
        <dbReference type="Proteomes" id="UP001595776"/>
    </source>
</evidence>
<dbReference type="RefSeq" id="WP_068146960.1">
    <property type="nucleotide sequence ID" value="NZ_JBHSCR010000016.1"/>
</dbReference>
<dbReference type="EMBL" id="JBHSCR010000016">
    <property type="protein sequence ID" value="MFC4349309.1"/>
    <property type="molecule type" value="Genomic_DNA"/>
</dbReference>
<gene>
    <name evidence="1" type="ORF">ACFO5Q_15765</name>
</gene>
<sequence>MAEEYQYSWDSDDWENFCHRLLQLRYKPTNVVKVPHQDRGDLGIEFYSNHEGTIYQCYAPEHPTTKDVRVHKIRAKINKDINKLKKYESSLTTLFSGLPIKRWVLVVPLMDSKRVTLALPGYSNKVRGYGLPFIDASFQVMVHDQSDFATQITQLRRKAGQSYSIQPPTVSDDHVSPWIDENAVLAQTLLKKLQRGFPDLEETTLNKRFQNHIKRHLEGENLMDDLRIQFPDMYEEASKAVQRARSKLETLGPASTNPRSILEEQIDAIKDYLSSQQTQLAGHDIDVIALGAVVSWLMECPLDFPEMSNAT</sequence>
<dbReference type="Proteomes" id="UP001595776">
    <property type="component" value="Unassembled WGS sequence"/>
</dbReference>
<proteinExistence type="predicted"/>
<name>A0ABV8UFS3_9PROT</name>
<comment type="caution">
    <text evidence="1">The sequence shown here is derived from an EMBL/GenBank/DDBJ whole genome shotgun (WGS) entry which is preliminary data.</text>
</comment>
<evidence type="ECO:0000313" key="1">
    <source>
        <dbReference type="EMBL" id="MFC4349309.1"/>
    </source>
</evidence>